<accession>A0A0K2SG91</accession>
<sequence>MPPMERLERLTARWAFFMLVASIGVGAWLAEPLAPAGRFSPYLLALVILAVSAGLDFAAFRASGVDPASWARVFLVGYPAYAAGAWVLGKALGLEGPAHLGLFLLALAPPANTASVWTSAAGGDVAVALSGIALGNVVAPLLLALPLALAGTGVEAGTGLVLAWRILLPYVLVPALAGMALGGRDPFRGPGWQQGFRLLARIAVLAIMLVNAAALWQQSRPPLTLVALIGAGVVGIEGSIYALGSRTARRFRLPPGPSRAFSFLQSMRNTALVIALASAAAGPESALPAMIAFAVQEPLAALVAARLARRTGSPDPETSLLRKDTLTRR</sequence>
<dbReference type="AlphaFoldDB" id="A0A0K2SG91"/>
<evidence type="ECO:0000256" key="1">
    <source>
        <dbReference type="ARBA" id="ARBA00004141"/>
    </source>
</evidence>
<organism evidence="6 7">
    <name type="scientific">Limnochorda pilosa</name>
    <dbReference type="NCBI Taxonomy" id="1555112"/>
    <lineage>
        <taxon>Bacteria</taxon>
        <taxon>Bacillati</taxon>
        <taxon>Bacillota</taxon>
        <taxon>Limnochordia</taxon>
        <taxon>Limnochordales</taxon>
        <taxon>Limnochordaceae</taxon>
        <taxon>Limnochorda</taxon>
    </lineage>
</organism>
<keyword evidence="7" id="KW-1185">Reference proteome</keyword>
<dbReference type="EMBL" id="AP014924">
    <property type="protein sequence ID" value="BAS26123.1"/>
    <property type="molecule type" value="Genomic_DNA"/>
</dbReference>
<dbReference type="InterPro" id="IPR002657">
    <property type="entry name" value="BilAc:Na_symport/Acr3"/>
</dbReference>
<feature type="transmembrane region" description="Helical" evidence="5">
    <location>
        <begin position="12"/>
        <end position="30"/>
    </location>
</feature>
<keyword evidence="3 5" id="KW-1133">Transmembrane helix</keyword>
<dbReference type="Gene3D" id="1.20.1530.20">
    <property type="match status" value="1"/>
</dbReference>
<feature type="transmembrane region" description="Helical" evidence="5">
    <location>
        <begin position="125"/>
        <end position="150"/>
    </location>
</feature>
<gene>
    <name evidence="6" type="ORF">LIP_0266</name>
</gene>
<keyword evidence="4 5" id="KW-0472">Membrane</keyword>
<keyword evidence="2 5" id="KW-0812">Transmembrane</keyword>
<feature type="transmembrane region" description="Helical" evidence="5">
    <location>
        <begin position="100"/>
        <end position="118"/>
    </location>
</feature>
<feature type="transmembrane region" description="Helical" evidence="5">
    <location>
        <begin position="195"/>
        <end position="216"/>
    </location>
</feature>
<evidence type="ECO:0000313" key="6">
    <source>
        <dbReference type="EMBL" id="BAS26123.1"/>
    </source>
</evidence>
<protein>
    <recommendedName>
        <fullName evidence="8">Bile acid:sodium symporter</fullName>
    </recommendedName>
</protein>
<reference evidence="7" key="1">
    <citation type="submission" date="2015-07" db="EMBL/GenBank/DDBJ databases">
        <title>Complete genome sequence and phylogenetic analysis of Limnochorda pilosa.</title>
        <authorList>
            <person name="Watanabe M."/>
            <person name="Kojima H."/>
            <person name="Fukui M."/>
        </authorList>
    </citation>
    <scope>NUCLEOTIDE SEQUENCE [LARGE SCALE GENOMIC DNA]</scope>
    <source>
        <strain evidence="7">HC45</strain>
    </source>
</reference>
<name>A0A0K2SG91_LIMPI</name>
<feature type="transmembrane region" description="Helical" evidence="5">
    <location>
        <begin position="162"/>
        <end position="183"/>
    </location>
</feature>
<proteinExistence type="predicted"/>
<dbReference type="STRING" id="1555112.LIP_0266"/>
<dbReference type="InterPro" id="IPR038770">
    <property type="entry name" value="Na+/solute_symporter_sf"/>
</dbReference>
<evidence type="ECO:0000313" key="7">
    <source>
        <dbReference type="Proteomes" id="UP000065807"/>
    </source>
</evidence>
<feature type="transmembrane region" description="Helical" evidence="5">
    <location>
        <begin position="222"/>
        <end position="243"/>
    </location>
</feature>
<feature type="transmembrane region" description="Helical" evidence="5">
    <location>
        <begin position="42"/>
        <end position="62"/>
    </location>
</feature>
<evidence type="ECO:0000256" key="3">
    <source>
        <dbReference type="ARBA" id="ARBA00022989"/>
    </source>
</evidence>
<evidence type="ECO:0000256" key="5">
    <source>
        <dbReference type="SAM" id="Phobius"/>
    </source>
</evidence>
<feature type="transmembrane region" description="Helical" evidence="5">
    <location>
        <begin position="69"/>
        <end position="88"/>
    </location>
</feature>
<reference evidence="7" key="2">
    <citation type="journal article" date="2016" name="Int. J. Syst. Evol. Microbiol.">
        <title>Complete genome sequence and cell structure of Limnochorda pilosa, a Gram-negative spore-former within the phylum Firmicutes.</title>
        <authorList>
            <person name="Watanabe M."/>
            <person name="Kojima H."/>
            <person name="Fukui M."/>
        </authorList>
    </citation>
    <scope>NUCLEOTIDE SEQUENCE [LARGE SCALE GENOMIC DNA]</scope>
    <source>
        <strain evidence="7">HC45</strain>
    </source>
</reference>
<dbReference type="GO" id="GO:0016020">
    <property type="term" value="C:membrane"/>
    <property type="evidence" value="ECO:0007669"/>
    <property type="project" value="UniProtKB-SubCell"/>
</dbReference>
<evidence type="ECO:0000256" key="2">
    <source>
        <dbReference type="ARBA" id="ARBA00022692"/>
    </source>
</evidence>
<evidence type="ECO:0008006" key="8">
    <source>
        <dbReference type="Google" id="ProtNLM"/>
    </source>
</evidence>
<evidence type="ECO:0000256" key="4">
    <source>
        <dbReference type="ARBA" id="ARBA00023136"/>
    </source>
</evidence>
<dbReference type="Pfam" id="PF01758">
    <property type="entry name" value="SBF"/>
    <property type="match status" value="1"/>
</dbReference>
<dbReference type="KEGG" id="lpil:LIP_0266"/>
<comment type="subcellular location">
    <subcellularLocation>
        <location evidence="1">Membrane</location>
        <topology evidence="1">Multi-pass membrane protein</topology>
    </subcellularLocation>
</comment>
<dbReference type="Proteomes" id="UP000065807">
    <property type="component" value="Chromosome"/>
</dbReference>